<protein>
    <submittedName>
        <fullName evidence="2">Uncharacterized protein</fullName>
    </submittedName>
</protein>
<dbReference type="EMBL" id="MCBS01017464">
    <property type="protein sequence ID" value="RKF82142.1"/>
    <property type="molecule type" value="Genomic_DNA"/>
</dbReference>
<reference evidence="2 3" key="1">
    <citation type="journal article" date="2018" name="BMC Genomics">
        <title>Comparative genome analyses reveal sequence features reflecting distinct modes of host-adaptation between dicot and monocot powdery mildew.</title>
        <authorList>
            <person name="Wu Y."/>
            <person name="Ma X."/>
            <person name="Pan Z."/>
            <person name="Kale S.D."/>
            <person name="Song Y."/>
            <person name="King H."/>
            <person name="Zhang Q."/>
            <person name="Presley C."/>
            <person name="Deng X."/>
            <person name="Wei C.I."/>
            <person name="Xiao S."/>
        </authorList>
    </citation>
    <scope>NUCLEOTIDE SEQUENCE [LARGE SCALE GENOMIC DNA]</scope>
    <source>
        <strain evidence="2">UMSG1</strain>
    </source>
</reference>
<organism evidence="2 3">
    <name type="scientific">Golovinomyces cichoracearum</name>
    <dbReference type="NCBI Taxonomy" id="62708"/>
    <lineage>
        <taxon>Eukaryota</taxon>
        <taxon>Fungi</taxon>
        <taxon>Dikarya</taxon>
        <taxon>Ascomycota</taxon>
        <taxon>Pezizomycotina</taxon>
        <taxon>Leotiomycetes</taxon>
        <taxon>Erysiphales</taxon>
        <taxon>Erysiphaceae</taxon>
        <taxon>Golovinomyces</taxon>
    </lineage>
</organism>
<feature type="region of interest" description="Disordered" evidence="1">
    <location>
        <begin position="1"/>
        <end position="61"/>
    </location>
</feature>
<proteinExistence type="predicted"/>
<evidence type="ECO:0000313" key="2">
    <source>
        <dbReference type="EMBL" id="RKF82142.1"/>
    </source>
</evidence>
<comment type="caution">
    <text evidence="2">The sequence shown here is derived from an EMBL/GenBank/DDBJ whole genome shotgun (WGS) entry which is preliminary data.</text>
</comment>
<evidence type="ECO:0000256" key="1">
    <source>
        <dbReference type="SAM" id="MobiDB-lite"/>
    </source>
</evidence>
<dbReference type="AlphaFoldDB" id="A0A420J5T3"/>
<feature type="compositionally biased region" description="Basic and acidic residues" evidence="1">
    <location>
        <begin position="1"/>
        <end position="11"/>
    </location>
</feature>
<name>A0A420J5T3_9PEZI</name>
<gene>
    <name evidence="2" type="ORF">GcM1_174008</name>
</gene>
<accession>A0A420J5T3</accession>
<sequence>MHQNRHKDDGNFKYISPCAGMEKDRPQIENSAGVTSVRDEENGGGGQASKTKGGSVERGRL</sequence>
<evidence type="ECO:0000313" key="3">
    <source>
        <dbReference type="Proteomes" id="UP000285326"/>
    </source>
</evidence>
<dbReference type="Proteomes" id="UP000285326">
    <property type="component" value="Unassembled WGS sequence"/>
</dbReference>